<dbReference type="EMBL" id="HACA01006165">
    <property type="protein sequence ID" value="CDW23526.1"/>
    <property type="molecule type" value="Transcribed_RNA"/>
</dbReference>
<organism evidence="1">
    <name type="scientific">Lepeophtheirus salmonis</name>
    <name type="common">Salmon louse</name>
    <name type="synonym">Caligus salmonis</name>
    <dbReference type="NCBI Taxonomy" id="72036"/>
    <lineage>
        <taxon>Eukaryota</taxon>
        <taxon>Metazoa</taxon>
        <taxon>Ecdysozoa</taxon>
        <taxon>Arthropoda</taxon>
        <taxon>Crustacea</taxon>
        <taxon>Multicrustacea</taxon>
        <taxon>Hexanauplia</taxon>
        <taxon>Copepoda</taxon>
        <taxon>Siphonostomatoida</taxon>
        <taxon>Caligidae</taxon>
        <taxon>Lepeophtheirus</taxon>
    </lineage>
</organism>
<reference evidence="1" key="1">
    <citation type="submission" date="2014-05" db="EMBL/GenBank/DDBJ databases">
        <authorList>
            <person name="Chronopoulou M."/>
        </authorList>
    </citation>
    <scope>NUCLEOTIDE SEQUENCE</scope>
    <source>
        <tissue evidence="1">Whole organism</tissue>
    </source>
</reference>
<proteinExistence type="predicted"/>
<sequence length="51" mass="5808">MIMHTLLEKFSYYAVKAVGYANTGLKWGRMNGFTSNPDKTKSIAFSKAYRL</sequence>
<dbReference type="AlphaFoldDB" id="A0A0K2TDK3"/>
<evidence type="ECO:0000313" key="1">
    <source>
        <dbReference type="EMBL" id="CDW23526.1"/>
    </source>
</evidence>
<accession>A0A0K2TDK3</accession>
<name>A0A0K2TDK3_LEPSM</name>
<protein>
    <submittedName>
        <fullName evidence="1">Uncharacterized protein</fullName>
    </submittedName>
</protein>